<evidence type="ECO:0000256" key="2">
    <source>
        <dbReference type="ARBA" id="ARBA00004496"/>
    </source>
</evidence>
<evidence type="ECO:0000259" key="19">
    <source>
        <dbReference type="Pfam" id="PF02875"/>
    </source>
</evidence>
<dbReference type="HAMAP" id="MF_00639">
    <property type="entry name" value="MurD"/>
    <property type="match status" value="1"/>
</dbReference>
<keyword evidence="9 17" id="KW-0547">Nucleotide-binding</keyword>
<comment type="catalytic activity">
    <reaction evidence="16 17 18">
        <text>UDP-N-acetyl-alpha-D-muramoyl-L-alanine + D-glutamate + ATP = UDP-N-acetyl-alpha-D-muramoyl-L-alanyl-D-glutamate + ADP + phosphate + H(+)</text>
        <dbReference type="Rhea" id="RHEA:16429"/>
        <dbReference type="ChEBI" id="CHEBI:15378"/>
        <dbReference type="ChEBI" id="CHEBI:29986"/>
        <dbReference type="ChEBI" id="CHEBI:30616"/>
        <dbReference type="ChEBI" id="CHEBI:43474"/>
        <dbReference type="ChEBI" id="CHEBI:83898"/>
        <dbReference type="ChEBI" id="CHEBI:83900"/>
        <dbReference type="ChEBI" id="CHEBI:456216"/>
        <dbReference type="EC" id="6.3.2.9"/>
    </reaction>
</comment>
<feature type="domain" description="Mur ligase central" evidence="20">
    <location>
        <begin position="115"/>
        <end position="288"/>
    </location>
</feature>
<name>A0A8J8GBJ8_9BACI</name>
<keyword evidence="7 17" id="KW-0963">Cytoplasm</keyword>
<evidence type="ECO:0000256" key="7">
    <source>
        <dbReference type="ARBA" id="ARBA00022490"/>
    </source>
</evidence>
<dbReference type="PANTHER" id="PTHR43692:SF1">
    <property type="entry name" value="UDP-N-ACETYLMURAMOYLALANINE--D-GLUTAMATE LIGASE"/>
    <property type="match status" value="1"/>
</dbReference>
<evidence type="ECO:0000256" key="6">
    <source>
        <dbReference type="ARBA" id="ARBA00015655"/>
    </source>
</evidence>
<evidence type="ECO:0000256" key="1">
    <source>
        <dbReference type="ARBA" id="ARBA00002734"/>
    </source>
</evidence>
<evidence type="ECO:0000256" key="9">
    <source>
        <dbReference type="ARBA" id="ARBA00022741"/>
    </source>
</evidence>
<comment type="similarity">
    <text evidence="4 17">Belongs to the MurCDEF family.</text>
</comment>
<evidence type="ECO:0000256" key="3">
    <source>
        <dbReference type="ARBA" id="ARBA00004752"/>
    </source>
</evidence>
<dbReference type="EMBL" id="JABTTE010000002">
    <property type="protein sequence ID" value="NSL50779.1"/>
    <property type="molecule type" value="Genomic_DNA"/>
</dbReference>
<keyword evidence="17 18" id="KW-0132">Cell division</keyword>
<keyword evidence="22" id="KW-1185">Reference proteome</keyword>
<dbReference type="Gene3D" id="3.40.50.720">
    <property type="entry name" value="NAD(P)-binding Rossmann-like Domain"/>
    <property type="match status" value="1"/>
</dbReference>
<reference evidence="21" key="1">
    <citation type="submission" date="2020-06" db="EMBL/GenBank/DDBJ databases">
        <title>A novel thermopfilic bacterium from Erzurum, Turkey.</title>
        <authorList>
            <person name="Adiguzel A."/>
            <person name="Ay H."/>
            <person name="Baltaci M.O."/>
        </authorList>
    </citation>
    <scope>NUCLEOTIDE SEQUENCE</scope>
    <source>
        <strain evidence="21">P2</strain>
    </source>
</reference>
<sequence length="450" mass="49328">MKTEFKGKHVLVLGLAKSGFAAAKLLQKMGAYVTVNDKKSTDDSPEVKELLNLDIEVITGGHPESLMDRHFDIVVKNPGIPYSNLILQRAMEKKIPIITEVEIAYLISDADIIGITGSNGKTTTTTLIYEILKTAAKSPLIAGNIGTVACEVASKAKKEEVIVMELSSFQLMGTNMFKPKISVLLNIFNAHLDYHGTKEAYAQAKANIFKNQNEKDFAVVNADDSFVMEIAKNIKATLVPFSLKQLLENGTCIKDGTIYFKGEPIIHTADIVLPGKHNLENILAAISAVKLYGASNEAINKVLTTFTGVEHRLQYVETIQGRKFYNDSKATNILATQKAIDAFSEPTILLAGGLDRGNSFDELIPSLKKLKGIITFGQTAEKILDAAKKAGLHLMKHVDNLEQAVKLAYDLSDEGDVILLSPACASWDQFKTFEERGDMFVNLVHKLKVD</sequence>
<evidence type="ECO:0000256" key="8">
    <source>
        <dbReference type="ARBA" id="ARBA00022598"/>
    </source>
</evidence>
<dbReference type="Gene3D" id="3.40.1190.10">
    <property type="entry name" value="Mur-like, catalytic domain"/>
    <property type="match status" value="1"/>
</dbReference>
<comment type="subcellular location">
    <subcellularLocation>
        <location evidence="2 17 18">Cytoplasm</location>
    </subcellularLocation>
</comment>
<keyword evidence="12 17" id="KW-0573">Peptidoglycan synthesis</keyword>
<evidence type="ECO:0000313" key="21">
    <source>
        <dbReference type="EMBL" id="NSL50779.1"/>
    </source>
</evidence>
<dbReference type="GO" id="GO:0005524">
    <property type="term" value="F:ATP binding"/>
    <property type="evidence" value="ECO:0007669"/>
    <property type="project" value="UniProtKB-UniRule"/>
</dbReference>
<evidence type="ECO:0000256" key="11">
    <source>
        <dbReference type="ARBA" id="ARBA00022960"/>
    </source>
</evidence>
<dbReference type="GO" id="GO:0008360">
    <property type="term" value="P:regulation of cell shape"/>
    <property type="evidence" value="ECO:0007669"/>
    <property type="project" value="UniProtKB-KW"/>
</dbReference>
<dbReference type="PANTHER" id="PTHR43692">
    <property type="entry name" value="UDP-N-ACETYLMURAMOYLALANINE--D-GLUTAMATE LIGASE"/>
    <property type="match status" value="1"/>
</dbReference>
<evidence type="ECO:0000256" key="16">
    <source>
        <dbReference type="ARBA" id="ARBA00047632"/>
    </source>
</evidence>
<dbReference type="SUPFAM" id="SSF53244">
    <property type="entry name" value="MurD-like peptide ligases, peptide-binding domain"/>
    <property type="match status" value="1"/>
</dbReference>
<evidence type="ECO:0000256" key="13">
    <source>
        <dbReference type="ARBA" id="ARBA00023316"/>
    </source>
</evidence>
<dbReference type="EC" id="6.3.2.9" evidence="5 17"/>
<feature type="binding site" evidence="17">
    <location>
        <begin position="117"/>
        <end position="123"/>
    </location>
    <ligand>
        <name>ATP</name>
        <dbReference type="ChEBI" id="CHEBI:30616"/>
    </ligand>
</feature>
<evidence type="ECO:0000256" key="5">
    <source>
        <dbReference type="ARBA" id="ARBA00012212"/>
    </source>
</evidence>
<gene>
    <name evidence="17" type="primary">murD</name>
    <name evidence="21" type="ORF">HR057_03250</name>
</gene>
<dbReference type="Pfam" id="PF21799">
    <property type="entry name" value="MurD-like_N"/>
    <property type="match status" value="1"/>
</dbReference>
<dbReference type="NCBIfam" id="TIGR01087">
    <property type="entry name" value="murD"/>
    <property type="match status" value="1"/>
</dbReference>
<keyword evidence="13 17" id="KW-0961">Cell wall biogenesis/degradation</keyword>
<keyword evidence="8 17" id="KW-0436">Ligase</keyword>
<dbReference type="UniPathway" id="UPA00219"/>
<dbReference type="Pfam" id="PF08245">
    <property type="entry name" value="Mur_ligase_M"/>
    <property type="match status" value="1"/>
</dbReference>
<keyword evidence="17 18" id="KW-0131">Cell cycle</keyword>
<proteinExistence type="inferred from homology"/>
<dbReference type="AlphaFoldDB" id="A0A8J8GBJ8"/>
<evidence type="ECO:0000256" key="18">
    <source>
        <dbReference type="RuleBase" id="RU003664"/>
    </source>
</evidence>
<dbReference type="Gene3D" id="3.90.190.20">
    <property type="entry name" value="Mur ligase, C-terminal domain"/>
    <property type="match status" value="1"/>
</dbReference>
<dbReference type="SUPFAM" id="SSF53623">
    <property type="entry name" value="MurD-like peptide ligases, catalytic domain"/>
    <property type="match status" value="1"/>
</dbReference>
<dbReference type="GO" id="GO:0005737">
    <property type="term" value="C:cytoplasm"/>
    <property type="evidence" value="ECO:0007669"/>
    <property type="project" value="UniProtKB-SubCell"/>
</dbReference>
<dbReference type="InterPro" id="IPR013221">
    <property type="entry name" value="Mur_ligase_cen"/>
</dbReference>
<comment type="pathway">
    <text evidence="3 17 18">Cell wall biogenesis; peptidoglycan biosynthesis.</text>
</comment>
<dbReference type="GO" id="GO:0071555">
    <property type="term" value="P:cell wall organization"/>
    <property type="evidence" value="ECO:0007669"/>
    <property type="project" value="UniProtKB-KW"/>
</dbReference>
<dbReference type="SUPFAM" id="SSF51984">
    <property type="entry name" value="MurCD N-terminal domain"/>
    <property type="match status" value="1"/>
</dbReference>
<evidence type="ECO:0000313" key="22">
    <source>
        <dbReference type="Proteomes" id="UP000625804"/>
    </source>
</evidence>
<dbReference type="Pfam" id="PF02875">
    <property type="entry name" value="Mur_ligase_C"/>
    <property type="match status" value="1"/>
</dbReference>
<evidence type="ECO:0000256" key="17">
    <source>
        <dbReference type="HAMAP-Rule" id="MF_00639"/>
    </source>
</evidence>
<evidence type="ECO:0000256" key="12">
    <source>
        <dbReference type="ARBA" id="ARBA00022984"/>
    </source>
</evidence>
<dbReference type="InterPro" id="IPR004101">
    <property type="entry name" value="Mur_ligase_C"/>
</dbReference>
<comment type="function">
    <text evidence="1 17 18">Cell wall formation. Catalyzes the addition of glutamate to the nucleotide precursor UDP-N-acetylmuramoyl-L-alanine (UMA).</text>
</comment>
<dbReference type="InterPro" id="IPR005762">
    <property type="entry name" value="MurD"/>
</dbReference>
<keyword evidence="11 17" id="KW-0133">Cell shape</keyword>
<evidence type="ECO:0000256" key="4">
    <source>
        <dbReference type="ARBA" id="ARBA00010416"/>
    </source>
</evidence>
<dbReference type="GO" id="GO:0009252">
    <property type="term" value="P:peptidoglycan biosynthetic process"/>
    <property type="evidence" value="ECO:0007669"/>
    <property type="project" value="UniProtKB-UniRule"/>
</dbReference>
<keyword evidence="10 17" id="KW-0067">ATP-binding</keyword>
<evidence type="ECO:0000256" key="10">
    <source>
        <dbReference type="ARBA" id="ARBA00022840"/>
    </source>
</evidence>
<accession>A0A8J8GBJ8</accession>
<dbReference type="Proteomes" id="UP000625804">
    <property type="component" value="Unassembled WGS sequence"/>
</dbReference>
<protein>
    <recommendedName>
        <fullName evidence="6 17">UDP-N-acetylmuramoylalanine--D-glutamate ligase</fullName>
        <ecNumber evidence="5 17">6.3.2.9</ecNumber>
    </recommendedName>
    <alternativeName>
        <fullName evidence="15 17">D-glutamic acid-adding enzyme</fullName>
    </alternativeName>
    <alternativeName>
        <fullName evidence="14 17">UDP-N-acetylmuramoyl-L-alanyl-D-glutamate synthetase</fullName>
    </alternativeName>
</protein>
<dbReference type="GO" id="GO:0008764">
    <property type="term" value="F:UDP-N-acetylmuramoylalanine-D-glutamate ligase activity"/>
    <property type="evidence" value="ECO:0007669"/>
    <property type="project" value="UniProtKB-UniRule"/>
</dbReference>
<evidence type="ECO:0000256" key="15">
    <source>
        <dbReference type="ARBA" id="ARBA00032324"/>
    </source>
</evidence>
<comment type="caution">
    <text evidence="21">The sequence shown here is derived from an EMBL/GenBank/DDBJ whole genome shotgun (WGS) entry which is preliminary data.</text>
</comment>
<evidence type="ECO:0000259" key="20">
    <source>
        <dbReference type="Pfam" id="PF08245"/>
    </source>
</evidence>
<organism evidence="21 22">
    <name type="scientific">Calidifontibacillus erzurumensis</name>
    <dbReference type="NCBI Taxonomy" id="2741433"/>
    <lineage>
        <taxon>Bacteria</taxon>
        <taxon>Bacillati</taxon>
        <taxon>Bacillota</taxon>
        <taxon>Bacilli</taxon>
        <taxon>Bacillales</taxon>
        <taxon>Bacillaceae</taxon>
        <taxon>Calidifontibacillus/Schinkia group</taxon>
        <taxon>Calidifontibacillus</taxon>
    </lineage>
</organism>
<evidence type="ECO:0000256" key="14">
    <source>
        <dbReference type="ARBA" id="ARBA00030398"/>
    </source>
</evidence>
<dbReference type="GO" id="GO:0051301">
    <property type="term" value="P:cell division"/>
    <property type="evidence" value="ECO:0007669"/>
    <property type="project" value="UniProtKB-KW"/>
</dbReference>
<dbReference type="InterPro" id="IPR036615">
    <property type="entry name" value="Mur_ligase_C_dom_sf"/>
</dbReference>
<feature type="domain" description="Mur ligase C-terminal" evidence="19">
    <location>
        <begin position="311"/>
        <end position="424"/>
    </location>
</feature>
<dbReference type="InterPro" id="IPR036565">
    <property type="entry name" value="Mur-like_cat_sf"/>
</dbReference>